<sequence>MTDERDLIEYDEPRVLSEAFPDRSAADPCACTVSTCGVVLPADQMTVIKRHHARFAKGYLWAYCPDHFARTQV</sequence>
<protein>
    <submittedName>
        <fullName evidence="1">Uncharacterized protein</fullName>
    </submittedName>
</protein>
<name>A0A543NFW2_9ACTN</name>
<reference evidence="1 2" key="1">
    <citation type="submission" date="2019-06" db="EMBL/GenBank/DDBJ databases">
        <title>Sequencing the genomes of 1000 actinobacteria strains.</title>
        <authorList>
            <person name="Klenk H.-P."/>
        </authorList>
    </citation>
    <scope>NUCLEOTIDE SEQUENCE [LARGE SCALE GENOMIC DNA]</scope>
    <source>
        <strain evidence="1 2">DSM 45015</strain>
    </source>
</reference>
<dbReference type="Proteomes" id="UP000317422">
    <property type="component" value="Unassembled WGS sequence"/>
</dbReference>
<dbReference type="RefSeq" id="WP_141921944.1">
    <property type="nucleotide sequence ID" value="NZ_VFQC01000001.1"/>
</dbReference>
<gene>
    <name evidence="1" type="ORF">FHX37_0609</name>
</gene>
<evidence type="ECO:0000313" key="2">
    <source>
        <dbReference type="Proteomes" id="UP000317422"/>
    </source>
</evidence>
<dbReference type="EMBL" id="VFQC01000001">
    <property type="protein sequence ID" value="TQN30727.1"/>
    <property type="molecule type" value="Genomic_DNA"/>
</dbReference>
<keyword evidence="2" id="KW-1185">Reference proteome</keyword>
<dbReference type="AlphaFoldDB" id="A0A543NFW2"/>
<accession>A0A543NFW2</accession>
<dbReference type="OrthoDB" id="5083054at2"/>
<organism evidence="1 2">
    <name type="scientific">Haloactinospora alba</name>
    <dbReference type="NCBI Taxonomy" id="405555"/>
    <lineage>
        <taxon>Bacteria</taxon>
        <taxon>Bacillati</taxon>
        <taxon>Actinomycetota</taxon>
        <taxon>Actinomycetes</taxon>
        <taxon>Streptosporangiales</taxon>
        <taxon>Nocardiopsidaceae</taxon>
        <taxon>Haloactinospora</taxon>
    </lineage>
</organism>
<proteinExistence type="predicted"/>
<evidence type="ECO:0000313" key="1">
    <source>
        <dbReference type="EMBL" id="TQN30727.1"/>
    </source>
</evidence>
<comment type="caution">
    <text evidence="1">The sequence shown here is derived from an EMBL/GenBank/DDBJ whole genome shotgun (WGS) entry which is preliminary data.</text>
</comment>